<dbReference type="AlphaFoldDB" id="A0A5E7DRI8"/>
<evidence type="ECO:0000256" key="1">
    <source>
        <dbReference type="SAM" id="SignalP"/>
    </source>
</evidence>
<proteinExistence type="predicted"/>
<dbReference type="Pfam" id="PF03922">
    <property type="entry name" value="OmpW"/>
    <property type="match status" value="1"/>
</dbReference>
<gene>
    <name evidence="2" type="primary">ompW</name>
    <name evidence="2" type="ORF">PS691_04130</name>
</gene>
<sequence precursor="true">MHKSLLSASLFALALAAPLAHAYQSGDFIARAGAITTAPNEDSGELKLDGAKISGTKATLTSDTQLGLTFAYMITDHVGLELLAATPFEHEVGVKGLGPALDGKLADVKQLPPTLSLQYYPLDASSKFQPYVGVGVNYTLFFDEELTSQRKNEGFSNLKLKDSVGISGQLGFDYLLTEHVLVNASVWYVDIDTEASVDGPTALGVGRTKVDVDVDPWVYMVGIGYKF</sequence>
<dbReference type="SUPFAM" id="SSF56925">
    <property type="entry name" value="OMPA-like"/>
    <property type="match status" value="1"/>
</dbReference>
<dbReference type="InterPro" id="IPR011250">
    <property type="entry name" value="OMP/PagP_B-barrel"/>
</dbReference>
<dbReference type="InterPro" id="IPR005618">
    <property type="entry name" value="OMPW"/>
</dbReference>
<feature type="signal peptide" evidence="1">
    <location>
        <begin position="1"/>
        <end position="22"/>
    </location>
</feature>
<dbReference type="Gene3D" id="2.40.160.20">
    <property type="match status" value="1"/>
</dbReference>
<dbReference type="PROSITE" id="PS00695">
    <property type="entry name" value="ENT_VIR_OMP_2"/>
    <property type="match status" value="1"/>
</dbReference>
<protein>
    <submittedName>
        <fullName evidence="2">Outer membrane protein W</fullName>
    </submittedName>
</protein>
<feature type="chain" id="PRO_5022900106" evidence="1">
    <location>
        <begin position="23"/>
        <end position="227"/>
    </location>
</feature>
<accession>A0A5E7DRI8</accession>
<dbReference type="PANTHER" id="PTHR36920:SF1">
    <property type="entry name" value="OUTER MEMBRANE PROTEIN W"/>
    <property type="match status" value="1"/>
</dbReference>
<evidence type="ECO:0000313" key="3">
    <source>
        <dbReference type="Proteomes" id="UP000337909"/>
    </source>
</evidence>
<reference evidence="2 3" key="1">
    <citation type="submission" date="2019-09" db="EMBL/GenBank/DDBJ databases">
        <authorList>
            <person name="Chandra G."/>
            <person name="Truman W A."/>
        </authorList>
    </citation>
    <scope>NUCLEOTIDE SEQUENCE [LARGE SCALE GENOMIC DNA]</scope>
    <source>
        <strain evidence="2">PS691</strain>
    </source>
</reference>
<dbReference type="GO" id="GO:0055085">
    <property type="term" value="P:transmembrane transport"/>
    <property type="evidence" value="ECO:0007669"/>
    <property type="project" value="TreeGrafter"/>
</dbReference>
<evidence type="ECO:0000313" key="2">
    <source>
        <dbReference type="EMBL" id="VVO20209.1"/>
    </source>
</evidence>
<organism evidence="2 3">
    <name type="scientific">Pseudomonas fluorescens</name>
    <dbReference type="NCBI Taxonomy" id="294"/>
    <lineage>
        <taxon>Bacteria</taxon>
        <taxon>Pseudomonadati</taxon>
        <taxon>Pseudomonadota</taxon>
        <taxon>Gammaproteobacteria</taxon>
        <taxon>Pseudomonadales</taxon>
        <taxon>Pseudomonadaceae</taxon>
        <taxon>Pseudomonas</taxon>
    </lineage>
</organism>
<dbReference type="GO" id="GO:0044384">
    <property type="term" value="C:host outer membrane"/>
    <property type="evidence" value="ECO:0007669"/>
    <property type="project" value="InterPro"/>
</dbReference>
<dbReference type="InterPro" id="IPR000758">
    <property type="entry name" value="Enterovir_OMP"/>
</dbReference>
<dbReference type="OrthoDB" id="9807574at2"/>
<dbReference type="PANTHER" id="PTHR36920">
    <property type="match status" value="1"/>
</dbReference>
<name>A0A5E7DRI8_PSEFL</name>
<dbReference type="GO" id="GO:0019867">
    <property type="term" value="C:outer membrane"/>
    <property type="evidence" value="ECO:0007669"/>
    <property type="project" value="InterPro"/>
</dbReference>
<dbReference type="EMBL" id="CABVHQ010000047">
    <property type="protein sequence ID" value="VVO20209.1"/>
    <property type="molecule type" value="Genomic_DNA"/>
</dbReference>
<dbReference type="Proteomes" id="UP000337909">
    <property type="component" value="Unassembled WGS sequence"/>
</dbReference>
<dbReference type="RefSeq" id="WP_150643982.1">
    <property type="nucleotide sequence ID" value="NZ_CABVHQ010000047.1"/>
</dbReference>
<keyword evidence="1" id="KW-0732">Signal</keyword>